<dbReference type="STRING" id="857566.A0A1E3PIF7"/>
<evidence type="ECO:0000313" key="7">
    <source>
        <dbReference type="Proteomes" id="UP000095009"/>
    </source>
</evidence>
<evidence type="ECO:0000256" key="4">
    <source>
        <dbReference type="ARBA" id="ARBA00034706"/>
    </source>
</evidence>
<keyword evidence="3" id="KW-0206">Cytoskeleton</keyword>
<evidence type="ECO:0000256" key="3">
    <source>
        <dbReference type="ARBA" id="ARBA00023212"/>
    </source>
</evidence>
<evidence type="ECO:0000256" key="1">
    <source>
        <dbReference type="ARBA" id="ARBA00004245"/>
    </source>
</evidence>
<gene>
    <name evidence="6" type="ORF">NADFUDRAFT_46925</name>
</gene>
<dbReference type="InterPro" id="IPR011004">
    <property type="entry name" value="Trimer_LpxA-like_sf"/>
</dbReference>
<dbReference type="InterPro" id="IPR047125">
    <property type="entry name" value="DCTN5"/>
</dbReference>
<dbReference type="SUPFAM" id="SSF51161">
    <property type="entry name" value="Trimeric LpxA-like enzymes"/>
    <property type="match status" value="1"/>
</dbReference>
<evidence type="ECO:0000256" key="2">
    <source>
        <dbReference type="ARBA" id="ARBA00022490"/>
    </source>
</evidence>
<reference evidence="6 7" key="1">
    <citation type="journal article" date="2016" name="Proc. Natl. Acad. Sci. U.S.A.">
        <title>Comparative genomics of biotechnologically important yeasts.</title>
        <authorList>
            <person name="Riley R."/>
            <person name="Haridas S."/>
            <person name="Wolfe K.H."/>
            <person name="Lopes M.R."/>
            <person name="Hittinger C.T."/>
            <person name="Goeker M."/>
            <person name="Salamov A.A."/>
            <person name="Wisecaver J.H."/>
            <person name="Long T.M."/>
            <person name="Calvey C.H."/>
            <person name="Aerts A.L."/>
            <person name="Barry K.W."/>
            <person name="Choi C."/>
            <person name="Clum A."/>
            <person name="Coughlan A.Y."/>
            <person name="Deshpande S."/>
            <person name="Douglass A.P."/>
            <person name="Hanson S.J."/>
            <person name="Klenk H.-P."/>
            <person name="LaButti K.M."/>
            <person name="Lapidus A."/>
            <person name="Lindquist E.A."/>
            <person name="Lipzen A.M."/>
            <person name="Meier-Kolthoff J.P."/>
            <person name="Ohm R.A."/>
            <person name="Otillar R.P."/>
            <person name="Pangilinan J.L."/>
            <person name="Peng Y."/>
            <person name="Rokas A."/>
            <person name="Rosa C.A."/>
            <person name="Scheuner C."/>
            <person name="Sibirny A.A."/>
            <person name="Slot J.C."/>
            <person name="Stielow J.B."/>
            <person name="Sun H."/>
            <person name="Kurtzman C.P."/>
            <person name="Blackwell M."/>
            <person name="Grigoriev I.V."/>
            <person name="Jeffries T.W."/>
        </authorList>
    </citation>
    <scope>NUCLEOTIDE SEQUENCE [LARGE SCALE GENOMIC DNA]</scope>
    <source>
        <strain evidence="6 7">DSM 6958</strain>
    </source>
</reference>
<dbReference type="AlphaFoldDB" id="A0A1E3PIF7"/>
<dbReference type="PANTHER" id="PTHR46126:SF1">
    <property type="entry name" value="DYNACTIN SUBUNIT 5"/>
    <property type="match status" value="1"/>
</dbReference>
<evidence type="ECO:0000256" key="5">
    <source>
        <dbReference type="ARBA" id="ARBA00034865"/>
    </source>
</evidence>
<accession>A0A1E3PIF7</accession>
<sequence length="184" mass="20154">MGSRYIYIGGKVFVDHEVTLRGDLHRLPEESLSASSATDKNASIVPIINLGRYCLLNAKCTLTPPQRFSKSANKMMRYPIKIGSFVSIGKNTSVEAASIGNYVHIGDNCQIGKFAVIKDCVKVRSNTTVPPYAVVDSYSLLSGVPSKKVGELPECMDEVLELAIRELYLGIDVDEENLLEPCIL</sequence>
<keyword evidence="7" id="KW-1185">Reference proteome</keyword>
<dbReference type="Gene3D" id="2.160.10.10">
    <property type="entry name" value="Hexapeptide repeat proteins"/>
    <property type="match status" value="1"/>
</dbReference>
<keyword evidence="2" id="KW-0963">Cytoplasm</keyword>
<evidence type="ECO:0000313" key="6">
    <source>
        <dbReference type="EMBL" id="ODQ65193.1"/>
    </source>
</evidence>
<dbReference type="GO" id="GO:0005869">
    <property type="term" value="C:dynactin complex"/>
    <property type="evidence" value="ECO:0007669"/>
    <property type="project" value="TreeGrafter"/>
</dbReference>
<proteinExistence type="inferred from homology"/>
<dbReference type="PANTHER" id="PTHR46126">
    <property type="entry name" value="DYNACTIN SUBUNIT 5"/>
    <property type="match status" value="1"/>
</dbReference>
<name>A0A1E3PIF7_9ASCO</name>
<comment type="subcellular location">
    <subcellularLocation>
        <location evidence="1">Cytoplasm</location>
        <location evidence="1">Cytoskeleton</location>
    </subcellularLocation>
</comment>
<dbReference type="Pfam" id="PF21711">
    <property type="entry name" value="DCTN5"/>
    <property type="match status" value="1"/>
</dbReference>
<dbReference type="OrthoDB" id="417208at2759"/>
<protein>
    <recommendedName>
        <fullName evidence="5">Dynactin subunit 5</fullName>
    </recommendedName>
</protein>
<dbReference type="Proteomes" id="UP000095009">
    <property type="component" value="Unassembled WGS sequence"/>
</dbReference>
<comment type="similarity">
    <text evidence="4">Belongs to the dynactin subunits 5/6 family. Dynactin subunit 5 subfamily.</text>
</comment>
<dbReference type="EMBL" id="KV454410">
    <property type="protein sequence ID" value="ODQ65193.1"/>
    <property type="molecule type" value="Genomic_DNA"/>
</dbReference>
<organism evidence="6 7">
    <name type="scientific">Nadsonia fulvescens var. elongata DSM 6958</name>
    <dbReference type="NCBI Taxonomy" id="857566"/>
    <lineage>
        <taxon>Eukaryota</taxon>
        <taxon>Fungi</taxon>
        <taxon>Dikarya</taxon>
        <taxon>Ascomycota</taxon>
        <taxon>Saccharomycotina</taxon>
        <taxon>Dipodascomycetes</taxon>
        <taxon>Dipodascales</taxon>
        <taxon>Dipodascales incertae sedis</taxon>
        <taxon>Nadsonia</taxon>
    </lineage>
</organism>